<dbReference type="Proteomes" id="UP001151699">
    <property type="component" value="Chromosome B"/>
</dbReference>
<reference evidence="1" key="1">
    <citation type="submission" date="2022-07" db="EMBL/GenBank/DDBJ databases">
        <authorList>
            <person name="Trinca V."/>
            <person name="Uliana J.V.C."/>
            <person name="Torres T.T."/>
            <person name="Ward R.J."/>
            <person name="Monesi N."/>
        </authorList>
    </citation>
    <scope>NUCLEOTIDE SEQUENCE</scope>
    <source>
        <strain evidence="1">HSMRA1968</strain>
        <tissue evidence="1">Whole embryos</tissue>
    </source>
</reference>
<sequence>MTELHFSILNLFILQKYKNKTRWIIMSAPIKNIKFYRSYDFPHFSFLSFIFIALIYKTVHTNISCLFHFEAIAPLTYTTTNSISPLKPQIEILYFENLIFSDKNNIFVYYRNMSVKLHSIFTSASTTSTHPQLPYKIQSKKNRIKRDYL</sequence>
<accession>A0A9Q0N132</accession>
<protein>
    <submittedName>
        <fullName evidence="1">Uncharacterized protein</fullName>
    </submittedName>
</protein>
<name>A0A9Q0N132_9DIPT</name>
<keyword evidence="2" id="KW-1185">Reference proteome</keyword>
<proteinExistence type="predicted"/>
<evidence type="ECO:0000313" key="2">
    <source>
        <dbReference type="Proteomes" id="UP001151699"/>
    </source>
</evidence>
<dbReference type="AlphaFoldDB" id="A0A9Q0N132"/>
<gene>
    <name evidence="1" type="ORF">Bhyg_06573</name>
</gene>
<comment type="caution">
    <text evidence="1">The sequence shown here is derived from an EMBL/GenBank/DDBJ whole genome shotgun (WGS) entry which is preliminary data.</text>
</comment>
<dbReference type="EMBL" id="WJQU01000002">
    <property type="protein sequence ID" value="KAJ6641633.1"/>
    <property type="molecule type" value="Genomic_DNA"/>
</dbReference>
<evidence type="ECO:0000313" key="1">
    <source>
        <dbReference type="EMBL" id="KAJ6641633.1"/>
    </source>
</evidence>
<organism evidence="1 2">
    <name type="scientific">Pseudolycoriella hygida</name>
    <dbReference type="NCBI Taxonomy" id="35572"/>
    <lineage>
        <taxon>Eukaryota</taxon>
        <taxon>Metazoa</taxon>
        <taxon>Ecdysozoa</taxon>
        <taxon>Arthropoda</taxon>
        <taxon>Hexapoda</taxon>
        <taxon>Insecta</taxon>
        <taxon>Pterygota</taxon>
        <taxon>Neoptera</taxon>
        <taxon>Endopterygota</taxon>
        <taxon>Diptera</taxon>
        <taxon>Nematocera</taxon>
        <taxon>Sciaroidea</taxon>
        <taxon>Sciaridae</taxon>
        <taxon>Pseudolycoriella</taxon>
    </lineage>
</organism>